<accession>A0A240A400</accession>
<dbReference type="OrthoDB" id="9808690at2"/>
<feature type="transmembrane region" description="Helical" evidence="1">
    <location>
        <begin position="5"/>
        <end position="25"/>
    </location>
</feature>
<dbReference type="Proteomes" id="UP000242084">
    <property type="component" value="Chromosome 1"/>
</dbReference>
<evidence type="ECO:0000256" key="1">
    <source>
        <dbReference type="SAM" id="Phobius"/>
    </source>
</evidence>
<dbReference type="EMBL" id="LT906462">
    <property type="protein sequence ID" value="SNV77804.1"/>
    <property type="molecule type" value="Genomic_DNA"/>
</dbReference>
<organism evidence="3 4">
    <name type="scientific">Mammaliicoccus stepanovicii</name>
    <dbReference type="NCBI Taxonomy" id="643214"/>
    <lineage>
        <taxon>Bacteria</taxon>
        <taxon>Bacillati</taxon>
        <taxon>Bacillota</taxon>
        <taxon>Bacilli</taxon>
        <taxon>Bacillales</taxon>
        <taxon>Staphylococcaceae</taxon>
        <taxon>Mammaliicoccus</taxon>
    </lineage>
</organism>
<name>A0A240A400_9STAP</name>
<feature type="transmembrane region" description="Helical" evidence="1">
    <location>
        <begin position="97"/>
        <end position="115"/>
    </location>
</feature>
<gene>
    <name evidence="3" type="ORF">SAMEA4384403_02157</name>
</gene>
<dbReference type="Pfam" id="PF07853">
    <property type="entry name" value="DUF1648"/>
    <property type="match status" value="1"/>
</dbReference>
<feature type="domain" description="DUF1648" evidence="2">
    <location>
        <begin position="12"/>
        <end position="58"/>
    </location>
</feature>
<proteinExistence type="predicted"/>
<keyword evidence="1" id="KW-0812">Transmembrane</keyword>
<feature type="transmembrane region" description="Helical" evidence="1">
    <location>
        <begin position="45"/>
        <end position="68"/>
    </location>
</feature>
<evidence type="ECO:0000313" key="4">
    <source>
        <dbReference type="Proteomes" id="UP000242084"/>
    </source>
</evidence>
<dbReference type="AlphaFoldDB" id="A0A240A400"/>
<dbReference type="KEGG" id="sste:SAMEA4384403_2157"/>
<keyword evidence="1" id="KW-0472">Membrane</keyword>
<sequence>MMRRILDILGIILWLISIILIIVNYDSLPNKIPSHYNLSGEPDSWGTKVFVFALPAMAIVVWIVLHIINRSKKLERFIHVPSMNGKPNRAQIDLAKILLDVMKFEMMAIFTFLIVKDLYTAKGMPFVLGFWEPFIILGIICITVVIYLFNNYKLDQEKI</sequence>
<dbReference type="InterPro" id="IPR012867">
    <property type="entry name" value="DUF1648"/>
</dbReference>
<keyword evidence="4" id="KW-1185">Reference proteome</keyword>
<reference evidence="3 4" key="1">
    <citation type="submission" date="2017-06" db="EMBL/GenBank/DDBJ databases">
        <authorList>
            <consortium name="Pathogen Informatics"/>
        </authorList>
    </citation>
    <scope>NUCLEOTIDE SEQUENCE [LARGE SCALE GENOMIC DNA]</scope>
    <source>
        <strain evidence="3 4">NCTC13839</strain>
    </source>
</reference>
<protein>
    <submittedName>
        <fullName evidence="3">Predicted integral membrane protein</fullName>
    </submittedName>
</protein>
<dbReference type="RefSeq" id="WP_095089464.1">
    <property type="nucleotide sequence ID" value="NZ_BMDM01000001.1"/>
</dbReference>
<evidence type="ECO:0000313" key="3">
    <source>
        <dbReference type="EMBL" id="SNV77804.1"/>
    </source>
</evidence>
<keyword evidence="1" id="KW-1133">Transmembrane helix</keyword>
<evidence type="ECO:0000259" key="2">
    <source>
        <dbReference type="Pfam" id="PF07853"/>
    </source>
</evidence>
<feature type="transmembrane region" description="Helical" evidence="1">
    <location>
        <begin position="127"/>
        <end position="149"/>
    </location>
</feature>